<feature type="domain" description="Pullulanase Ins" evidence="10">
    <location>
        <begin position="640"/>
        <end position="714"/>
    </location>
</feature>
<feature type="domain" description="Pullulanase N2" evidence="9">
    <location>
        <begin position="329"/>
        <end position="443"/>
    </location>
</feature>
<dbReference type="SUPFAM" id="SSF49452">
    <property type="entry name" value="Starch-binding domain-like"/>
    <property type="match status" value="1"/>
</dbReference>
<gene>
    <name evidence="11" type="primary">pulA</name>
    <name evidence="11" type="ORF">ACED38_04695</name>
</gene>
<evidence type="ECO:0000256" key="2">
    <source>
        <dbReference type="ARBA" id="ARBA00022729"/>
    </source>
</evidence>
<evidence type="ECO:0000256" key="3">
    <source>
        <dbReference type="ARBA" id="ARBA00022801"/>
    </source>
</evidence>
<dbReference type="PANTHER" id="PTHR43002">
    <property type="entry name" value="GLYCOGEN DEBRANCHING ENZYME"/>
    <property type="match status" value="1"/>
</dbReference>
<keyword evidence="2 5" id="KW-0732">Signal</keyword>
<dbReference type="Gene3D" id="2.60.40.1180">
    <property type="entry name" value="Golgi alpha-mannosidase II"/>
    <property type="match status" value="1"/>
</dbReference>
<dbReference type="Proteomes" id="UP001569153">
    <property type="component" value="Unassembled WGS sequence"/>
</dbReference>
<dbReference type="InterPro" id="IPR004193">
    <property type="entry name" value="Glyco_hydro_13_N"/>
</dbReference>
<evidence type="ECO:0000259" key="7">
    <source>
        <dbReference type="Pfam" id="PF03714"/>
    </source>
</evidence>
<dbReference type="Gene3D" id="3.20.20.80">
    <property type="entry name" value="Glycosidases"/>
    <property type="match status" value="1"/>
</dbReference>
<dbReference type="CDD" id="cd02860">
    <property type="entry name" value="E_set_Pullulanase"/>
    <property type="match status" value="1"/>
</dbReference>
<feature type="chain" id="PRO_5045965201" evidence="5">
    <location>
        <begin position="22"/>
        <end position="1468"/>
    </location>
</feature>
<dbReference type="InterPro" id="IPR011839">
    <property type="entry name" value="Pullul_strch"/>
</dbReference>
<evidence type="ECO:0000259" key="9">
    <source>
        <dbReference type="Pfam" id="PF17967"/>
    </source>
</evidence>
<dbReference type="Gene3D" id="2.60.40.1110">
    <property type="match status" value="1"/>
</dbReference>
<dbReference type="Gene3D" id="2.60.40.1130">
    <property type="entry name" value="Rab geranylgeranyltransferase alpha-subunit, insert domain"/>
    <property type="match status" value="1"/>
</dbReference>
<keyword evidence="4" id="KW-0326">Glycosidase</keyword>
<feature type="domain" description="Pullulanase carbohydrate-binding module 41" evidence="7">
    <location>
        <begin position="209"/>
        <end position="304"/>
    </location>
</feature>
<dbReference type="InterPro" id="IPR013780">
    <property type="entry name" value="Glyco_hydro_b"/>
</dbReference>
<evidence type="ECO:0000313" key="12">
    <source>
        <dbReference type="Proteomes" id="UP001569153"/>
    </source>
</evidence>
<dbReference type="InterPro" id="IPR005323">
    <property type="entry name" value="CBM41_pullulanase"/>
</dbReference>
<dbReference type="InterPro" id="IPR024561">
    <property type="entry name" value="Pullul_strch_C"/>
</dbReference>
<dbReference type="CDD" id="cd10315">
    <property type="entry name" value="CBM41_pullulanase"/>
    <property type="match status" value="1"/>
</dbReference>
<evidence type="ECO:0000313" key="11">
    <source>
        <dbReference type="EMBL" id="MEZ8194185.1"/>
    </source>
</evidence>
<dbReference type="EMBL" id="JBGOOT010000002">
    <property type="protein sequence ID" value="MEZ8194185.1"/>
    <property type="molecule type" value="Genomic_DNA"/>
</dbReference>
<name>A0ABV4M386_9VIBR</name>
<keyword evidence="12" id="KW-1185">Reference proteome</keyword>
<evidence type="ECO:0000256" key="5">
    <source>
        <dbReference type="SAM" id="SignalP"/>
    </source>
</evidence>
<dbReference type="Pfam" id="PF02922">
    <property type="entry name" value="CBM_48"/>
    <property type="match status" value="1"/>
</dbReference>
<dbReference type="SUPFAM" id="SSF81296">
    <property type="entry name" value="E set domains"/>
    <property type="match status" value="2"/>
</dbReference>
<evidence type="ECO:0000256" key="4">
    <source>
        <dbReference type="ARBA" id="ARBA00023295"/>
    </source>
</evidence>
<evidence type="ECO:0000256" key="1">
    <source>
        <dbReference type="ARBA" id="ARBA00008061"/>
    </source>
</evidence>
<sequence length="1468" mass="159326">MNTKLFKLSTLSKAMIPLLSAAVITGCGSDSDSSSPVVPAPSTPGEVELTPSVNLPAAAPTPTADQVVVSYIAPAVSTFKTVTKTVDWNLVCGEKSFTATSSDEFGPIWLLTAADVIGACNISDGSTDVPVAIDADDAGKSLGVSSNGTKITGSRQDTFMASHGLDQTGTDVKLPKVSAPDELPAPASGYFALNLYDALGDYKEEGADKDGYGNLNLHIWNNSNCNAVDPTAVNNGWDDVSVTPSDSDEFGPVWYIPVTDDPTQCFNVIFRNSNKDKLINSDLVIDISNIADNPSVTYIPGNQTSYATRALAFETGGPSSEFTIDTVGAILLDDNTMVWKAGSGADLVQIMFTPNGKFDVSEDGVVSGTSIKLTSTDLSDEQKAKFPHLADYPAFEIPTLPADLALANLMKGSMVAISSSNGADGEASELRSSTAIQYAGALDAIFAEAATDLEYGPIYSDDGVTFRLWAPTATDVELVVYNSGKSVVSRHEMTEDSKSGSWSVELEKDTVDGQFYRYAMKVFQPREQKGYGYEVTDPYSVSLSTNSLYSQAVDLDSDDLKPDGWDSLKSPHSQNEANGDLSDMVIYESHVRDFSARDASTENKGKYLAFTEADSKPVDHLKQLSEAGMTHLHLMPVFDIATINEDPSQVANIDQPFSKLCSLKPEIKNDDKFKEYCDSGNTIAEAFEELQTEDNKDNAVVEALNEYVRAVDSYNWGYDPYHYTVPEGSYATDAEGSKRILEFREMVQSVKEDVGMNVVVDVVYNHTNASGLNDKSVLDKVVPLYYQRLVPDTGSVETSTCCDNTAPENAMFAKLIDDSVQTWTEAYKIDAFRWDLMGHHPLSQMKGTLAAAREVNPDVYFYGEGWNFGEVADNKRFVQATQPNLGGTGIGSFSDRLRDAVRGGSPFDSGDAIRETQGFATGAATLPNERMLDADGNVSAAEVKRAQQQVDLTRLGMAGNLKNFKMVDFEGNTQVGSSIDYNGQNAGYAEQPWEIQNYVSKHDNQTFWDSNMFKVAEEATVEVRVQMQTIGMSTVLLGQAMPFNHMGGELLRSKSMQRDSYDYGDWYNLVDFTLADNNWNKGLPAKEKDAANYDQITRATDDVNSQPTPADMERMFENYKELLTLRKASDLMTLPSAEEIMNRVDFRNTGKGQTTGLIVMTIDNGTTQTVDLDPSLDAIVVMINATPNAQTAKDFKDNEDKLIALTGFELSSKHRTDGIAGDASFADGTFTVPAWSTAVFVQARGDARGLGLPVALKKADLPPFGKTKVYIAGGFEQANWNPSAIEVPYTNSGLYTVQLGLGTDTGYKFTKGSWDDQISCDNDNCPSNFTDMGMYEFSLDATDPENPVVVDAKLAESYKDKTWFIPGTLAGGWDHADGRQMTTDSKDATLVTFTTAELTADETTEFKFTCGGWGNCEHGFSAVTVADESLPLTDNNGNIAFTPADTGAYTVTFDILSKQVSIKAEGIK</sequence>
<dbReference type="Gene3D" id="2.60.40.10">
    <property type="entry name" value="Immunoglobulins"/>
    <property type="match status" value="1"/>
</dbReference>
<keyword evidence="3" id="KW-0378">Hydrolase</keyword>
<dbReference type="Pfam" id="PF11852">
    <property type="entry name" value="Pullul_strch_C"/>
    <property type="match status" value="1"/>
</dbReference>
<feature type="domain" description="Alpha-1,6-glucosidases pullulanase-type C-terminal" evidence="8">
    <location>
        <begin position="1075"/>
        <end position="1242"/>
    </location>
</feature>
<dbReference type="Gene3D" id="2.60.40.3620">
    <property type="match status" value="1"/>
</dbReference>
<dbReference type="InterPro" id="IPR040671">
    <property type="entry name" value="Pullulanase_N2"/>
</dbReference>
<comment type="caution">
    <text evidence="11">The sequence shown here is derived from an EMBL/GenBank/DDBJ whole genome shotgun (WGS) entry which is preliminary data.</text>
</comment>
<evidence type="ECO:0000259" key="10">
    <source>
        <dbReference type="Pfam" id="PF18494"/>
    </source>
</evidence>
<dbReference type="RefSeq" id="WP_371729795.1">
    <property type="nucleotide sequence ID" value="NZ_JBGOOT010000002.1"/>
</dbReference>
<dbReference type="InterPro" id="IPR014756">
    <property type="entry name" value="Ig_E-set"/>
</dbReference>
<dbReference type="InterPro" id="IPR013783">
    <property type="entry name" value="Ig-like_fold"/>
</dbReference>
<organism evidence="11 12">
    <name type="scientific">Vibrio cortegadensis</name>
    <dbReference type="NCBI Taxonomy" id="1328770"/>
    <lineage>
        <taxon>Bacteria</taxon>
        <taxon>Pseudomonadati</taxon>
        <taxon>Pseudomonadota</taxon>
        <taxon>Gammaproteobacteria</taxon>
        <taxon>Vibrionales</taxon>
        <taxon>Vibrionaceae</taxon>
        <taxon>Vibrio</taxon>
    </lineage>
</organism>
<feature type="domain" description="Glycoside hydrolase family 13 N-terminal" evidence="6">
    <location>
        <begin position="455"/>
        <end position="540"/>
    </location>
</feature>
<protein>
    <submittedName>
        <fullName evidence="11">Pullulanase-type alpha-1,6-glucosidase</fullName>
    </submittedName>
</protein>
<dbReference type="Pfam" id="PF17967">
    <property type="entry name" value="Pullulanase_N2"/>
    <property type="match status" value="1"/>
</dbReference>
<dbReference type="Pfam" id="PF03714">
    <property type="entry name" value="PUD"/>
    <property type="match status" value="1"/>
</dbReference>
<comment type="similarity">
    <text evidence="1">Belongs to the glycosyl hydrolase 13 family.</text>
</comment>
<dbReference type="Pfam" id="PF18494">
    <property type="entry name" value="Pullulanase_Ins"/>
    <property type="match status" value="1"/>
</dbReference>
<dbReference type="InterPro" id="IPR041111">
    <property type="entry name" value="Pullulanase_Ins"/>
</dbReference>
<feature type="signal peptide" evidence="5">
    <location>
        <begin position="1"/>
        <end position="21"/>
    </location>
</feature>
<dbReference type="InterPro" id="IPR017853">
    <property type="entry name" value="GH"/>
</dbReference>
<reference evidence="11 12" key="1">
    <citation type="submission" date="2024-06" db="EMBL/GenBank/DDBJ databases">
        <authorList>
            <person name="Steensen K."/>
            <person name="Seneca J."/>
            <person name="Bartlau N."/>
            <person name="Yu A.X."/>
            <person name="Polz M.F."/>
        </authorList>
    </citation>
    <scope>NUCLEOTIDE SEQUENCE [LARGE SCALE GENOMIC DNA]</scope>
    <source>
        <strain evidence="11 12">FF146</strain>
    </source>
</reference>
<proteinExistence type="inferred from homology"/>
<dbReference type="PROSITE" id="PS51257">
    <property type="entry name" value="PROKAR_LIPOPROTEIN"/>
    <property type="match status" value="1"/>
</dbReference>
<accession>A0ABV4M386</accession>
<dbReference type="SUPFAM" id="SSF51445">
    <property type="entry name" value="(Trans)glycosidases"/>
    <property type="match status" value="1"/>
</dbReference>
<dbReference type="NCBIfam" id="TIGR02103">
    <property type="entry name" value="pullul_strch"/>
    <property type="match status" value="1"/>
</dbReference>
<dbReference type="SUPFAM" id="SSF51011">
    <property type="entry name" value="Glycosyl hydrolase domain"/>
    <property type="match status" value="1"/>
</dbReference>
<dbReference type="CDD" id="cd11341">
    <property type="entry name" value="AmyAc_Pullulanase_LD-like"/>
    <property type="match status" value="1"/>
</dbReference>
<evidence type="ECO:0000259" key="8">
    <source>
        <dbReference type="Pfam" id="PF11852"/>
    </source>
</evidence>
<evidence type="ECO:0000259" key="6">
    <source>
        <dbReference type="Pfam" id="PF02922"/>
    </source>
</evidence>
<dbReference type="InterPro" id="IPR013784">
    <property type="entry name" value="Carb-bd-like_fold"/>
</dbReference>